<dbReference type="GO" id="GO:0000155">
    <property type="term" value="F:phosphorelay sensor kinase activity"/>
    <property type="evidence" value="ECO:0007669"/>
    <property type="project" value="InterPro"/>
</dbReference>
<dbReference type="Proteomes" id="UP000189739">
    <property type="component" value="Unassembled WGS sequence"/>
</dbReference>
<dbReference type="Gene3D" id="3.30.565.10">
    <property type="entry name" value="Histidine kinase-like ATPase, C-terminal domain"/>
    <property type="match status" value="1"/>
</dbReference>
<dbReference type="EC" id="2.7.13.3" evidence="2"/>
<dbReference type="GO" id="GO:0016020">
    <property type="term" value="C:membrane"/>
    <property type="evidence" value="ECO:0007669"/>
    <property type="project" value="InterPro"/>
</dbReference>
<organism evidence="12 13">
    <name type="scientific">Mucilaginibacter pedocola</name>
    <dbReference type="NCBI Taxonomy" id="1792845"/>
    <lineage>
        <taxon>Bacteria</taxon>
        <taxon>Pseudomonadati</taxon>
        <taxon>Bacteroidota</taxon>
        <taxon>Sphingobacteriia</taxon>
        <taxon>Sphingobacteriales</taxon>
        <taxon>Sphingobacteriaceae</taxon>
        <taxon>Mucilaginibacter</taxon>
    </lineage>
</organism>
<dbReference type="Gene3D" id="1.20.5.1930">
    <property type="match status" value="1"/>
</dbReference>
<evidence type="ECO:0000256" key="6">
    <source>
        <dbReference type="ARBA" id="ARBA00022777"/>
    </source>
</evidence>
<keyword evidence="4" id="KW-0808">Transferase</keyword>
<keyword evidence="10" id="KW-0472">Membrane</keyword>
<evidence type="ECO:0000256" key="3">
    <source>
        <dbReference type="ARBA" id="ARBA00022553"/>
    </source>
</evidence>
<dbReference type="GO" id="GO:0046983">
    <property type="term" value="F:protein dimerization activity"/>
    <property type="evidence" value="ECO:0007669"/>
    <property type="project" value="InterPro"/>
</dbReference>
<dbReference type="PROSITE" id="PS50109">
    <property type="entry name" value="HIS_KIN"/>
    <property type="match status" value="1"/>
</dbReference>
<dbReference type="SUPFAM" id="SSF55874">
    <property type="entry name" value="ATPase domain of HSP90 chaperone/DNA topoisomerase II/histidine kinase"/>
    <property type="match status" value="1"/>
</dbReference>
<evidence type="ECO:0000256" key="2">
    <source>
        <dbReference type="ARBA" id="ARBA00012438"/>
    </source>
</evidence>
<evidence type="ECO:0000313" key="13">
    <source>
        <dbReference type="Proteomes" id="UP000189739"/>
    </source>
</evidence>
<evidence type="ECO:0000313" key="12">
    <source>
        <dbReference type="EMBL" id="OOQ61703.1"/>
    </source>
</evidence>
<evidence type="ECO:0000256" key="4">
    <source>
        <dbReference type="ARBA" id="ARBA00022679"/>
    </source>
</evidence>
<accession>A0A1S9PL64</accession>
<keyword evidence="6" id="KW-0418">Kinase</keyword>
<feature type="repeat" description="TPR" evidence="9">
    <location>
        <begin position="69"/>
        <end position="102"/>
    </location>
</feature>
<keyword evidence="7" id="KW-0067">ATP-binding</keyword>
<dbReference type="InterPro" id="IPR036890">
    <property type="entry name" value="HATPase_C_sf"/>
</dbReference>
<evidence type="ECO:0000256" key="10">
    <source>
        <dbReference type="SAM" id="Phobius"/>
    </source>
</evidence>
<keyword evidence="10" id="KW-1133">Transmembrane helix</keyword>
<gene>
    <name evidence="12" type="ORF">BC343_01110</name>
</gene>
<keyword evidence="13" id="KW-1185">Reference proteome</keyword>
<feature type="transmembrane region" description="Helical" evidence="10">
    <location>
        <begin position="300"/>
        <end position="321"/>
    </location>
</feature>
<dbReference type="PANTHER" id="PTHR24421:SF10">
    <property type="entry name" value="NITRATE_NITRITE SENSOR PROTEIN NARQ"/>
    <property type="match status" value="1"/>
</dbReference>
<evidence type="ECO:0000256" key="7">
    <source>
        <dbReference type="ARBA" id="ARBA00022840"/>
    </source>
</evidence>
<dbReference type="Gene3D" id="1.25.40.10">
    <property type="entry name" value="Tetratricopeptide repeat domain"/>
    <property type="match status" value="1"/>
</dbReference>
<keyword evidence="8" id="KW-0902">Two-component regulatory system</keyword>
<dbReference type="InterPro" id="IPR011712">
    <property type="entry name" value="Sig_transdc_His_kin_sub3_dim/P"/>
</dbReference>
<dbReference type="PROSITE" id="PS50005">
    <property type="entry name" value="TPR"/>
    <property type="match status" value="1"/>
</dbReference>
<keyword evidence="10" id="KW-0812">Transmembrane</keyword>
<dbReference type="STRING" id="1792845.BC343_01110"/>
<evidence type="ECO:0000256" key="8">
    <source>
        <dbReference type="ARBA" id="ARBA00023012"/>
    </source>
</evidence>
<keyword evidence="3" id="KW-0597">Phosphoprotein</keyword>
<dbReference type="AlphaFoldDB" id="A0A1S9PL64"/>
<feature type="domain" description="Histidine kinase" evidence="11">
    <location>
        <begin position="471"/>
        <end position="559"/>
    </location>
</feature>
<evidence type="ECO:0000259" key="11">
    <source>
        <dbReference type="PROSITE" id="PS50109"/>
    </source>
</evidence>
<dbReference type="CDD" id="cd16917">
    <property type="entry name" value="HATPase_UhpB-NarQ-NarX-like"/>
    <property type="match status" value="1"/>
</dbReference>
<evidence type="ECO:0000256" key="5">
    <source>
        <dbReference type="ARBA" id="ARBA00022741"/>
    </source>
</evidence>
<comment type="caution">
    <text evidence="12">The sequence shown here is derived from an EMBL/GenBank/DDBJ whole genome shotgun (WGS) entry which is preliminary data.</text>
</comment>
<dbReference type="Pfam" id="PF02518">
    <property type="entry name" value="HATPase_c"/>
    <property type="match status" value="1"/>
</dbReference>
<dbReference type="SMART" id="SM00387">
    <property type="entry name" value="HATPase_c"/>
    <property type="match status" value="1"/>
</dbReference>
<dbReference type="EMBL" id="MBTF01000001">
    <property type="protein sequence ID" value="OOQ61703.1"/>
    <property type="molecule type" value="Genomic_DNA"/>
</dbReference>
<reference evidence="12 13" key="1">
    <citation type="submission" date="2016-07" db="EMBL/GenBank/DDBJ databases">
        <title>Genomic analysis of zinc-resistant bacterium Mucilaginibacter pedocola TBZ30.</title>
        <authorList>
            <person name="Huang J."/>
            <person name="Tang J."/>
        </authorList>
    </citation>
    <scope>NUCLEOTIDE SEQUENCE [LARGE SCALE GENOMIC DNA]</scope>
    <source>
        <strain evidence="12 13">TBZ30</strain>
    </source>
</reference>
<dbReference type="SUPFAM" id="SSF48452">
    <property type="entry name" value="TPR-like"/>
    <property type="match status" value="2"/>
</dbReference>
<dbReference type="GO" id="GO:0005524">
    <property type="term" value="F:ATP binding"/>
    <property type="evidence" value="ECO:0007669"/>
    <property type="project" value="UniProtKB-KW"/>
</dbReference>
<dbReference type="Pfam" id="PF07730">
    <property type="entry name" value="HisKA_3"/>
    <property type="match status" value="1"/>
</dbReference>
<dbReference type="InterPro" id="IPR011990">
    <property type="entry name" value="TPR-like_helical_dom_sf"/>
</dbReference>
<dbReference type="InterPro" id="IPR003594">
    <property type="entry name" value="HATPase_dom"/>
</dbReference>
<dbReference type="OrthoDB" id="9778366at2"/>
<dbReference type="InterPro" id="IPR005467">
    <property type="entry name" value="His_kinase_dom"/>
</dbReference>
<name>A0A1S9PL64_9SPHI</name>
<dbReference type="RefSeq" id="WP_078345877.1">
    <property type="nucleotide sequence ID" value="NZ_MBTF01000001.1"/>
</dbReference>
<sequence>MEGKYDATMLLLRQGVKLATQRKDEMRRGIMLENMGNTFGLMQQLDSAMQCYLGAMVVFEKFADSTKMANFYTNLASIFTQTDRQEKALLYADKALAISQYNKDGFYMSHLVNKVDILWKLKRYDESDGINNQIINLAIKLNDDAALADALQSYCAHCVQRRNYPRLSNFAAKLATVAGRLQSNDRLAIANYWLAADSYYHKQLDKAAQYILRSITLVSADNNRKRLMDCYQLYGKILLAGGAVEQSEVFTAKADSLEQLMFNTDLLKITHDIEARYETNKKEALIQLQSAEIAQKRRTAYILGISLILTCTALVLFFLWIRNRQRVNEQQKLIQQQKITQLENEKQIEATLSVIKGQEEERSRLAKDLHDGLGGILSGAKYSFKRMKQNFVISEDNAIAFEKSMAMLDESIAELRRVAHNMMPETLMKLSLNEALQDYCRQADESGLVPVSYHSMGMENIELDNTIKISVYRVVQELITNTLKHADAQSIIVQLIAKDGTLQVTVEDDGKGFDTQQADFAMGIGYKNIRSRIDALKGKLDVESGEGQGTSVYIEIPLT</sequence>
<keyword evidence="5" id="KW-0547">Nucleotide-binding</keyword>
<dbReference type="InterPro" id="IPR050482">
    <property type="entry name" value="Sensor_HK_TwoCompSys"/>
</dbReference>
<evidence type="ECO:0000256" key="9">
    <source>
        <dbReference type="PROSITE-ProRule" id="PRU00339"/>
    </source>
</evidence>
<proteinExistence type="predicted"/>
<dbReference type="PANTHER" id="PTHR24421">
    <property type="entry name" value="NITRATE/NITRITE SENSOR PROTEIN NARX-RELATED"/>
    <property type="match status" value="1"/>
</dbReference>
<keyword evidence="9" id="KW-0802">TPR repeat</keyword>
<protein>
    <recommendedName>
        <fullName evidence="2">histidine kinase</fullName>
        <ecNumber evidence="2">2.7.13.3</ecNumber>
    </recommendedName>
</protein>
<comment type="catalytic activity">
    <reaction evidence="1">
        <text>ATP + protein L-histidine = ADP + protein N-phospho-L-histidine.</text>
        <dbReference type="EC" id="2.7.13.3"/>
    </reaction>
</comment>
<dbReference type="InterPro" id="IPR019734">
    <property type="entry name" value="TPR_rpt"/>
</dbReference>
<dbReference type="SMART" id="SM00028">
    <property type="entry name" value="TPR"/>
    <property type="match status" value="3"/>
</dbReference>
<evidence type="ECO:0000256" key="1">
    <source>
        <dbReference type="ARBA" id="ARBA00000085"/>
    </source>
</evidence>